<dbReference type="InterPro" id="IPR052575">
    <property type="entry name" value="SSU_processome_comp_20"/>
</dbReference>
<dbReference type="InterPro" id="IPR016024">
    <property type="entry name" value="ARM-type_fold"/>
</dbReference>
<feature type="domain" description="U3 small nucleolar RNA-associated protein 20" evidence="2">
    <location>
        <begin position="1818"/>
        <end position="2033"/>
    </location>
</feature>
<dbReference type="InterPro" id="IPR011430">
    <property type="entry name" value="UTP20_N"/>
</dbReference>
<evidence type="ECO:0000259" key="2">
    <source>
        <dbReference type="Pfam" id="PF20416"/>
    </source>
</evidence>
<dbReference type="Pfam" id="PF23099">
    <property type="entry name" value="UTP20_C"/>
    <property type="match status" value="1"/>
</dbReference>
<evidence type="ECO:0000259" key="3">
    <source>
        <dbReference type="Pfam" id="PF23099"/>
    </source>
</evidence>
<dbReference type="GO" id="GO:0032040">
    <property type="term" value="C:small-subunit processome"/>
    <property type="evidence" value="ECO:0007669"/>
    <property type="project" value="TreeGrafter"/>
</dbReference>
<accession>A0A9Q0KCF2</accession>
<gene>
    <name evidence="4" type="ORF">NE237_014632</name>
</gene>
<dbReference type="Proteomes" id="UP001141806">
    <property type="component" value="Unassembled WGS sequence"/>
</dbReference>
<dbReference type="InterPro" id="IPR046523">
    <property type="entry name" value="UTP20_dom"/>
</dbReference>
<dbReference type="Gene3D" id="1.25.10.10">
    <property type="entry name" value="Leucine-rich Repeat Variant"/>
    <property type="match status" value="3"/>
</dbReference>
<dbReference type="Pfam" id="PF20416">
    <property type="entry name" value="UTP20"/>
    <property type="match status" value="1"/>
</dbReference>
<name>A0A9Q0KCF2_9MAGN</name>
<evidence type="ECO:0000313" key="4">
    <source>
        <dbReference type="EMBL" id="KAJ4967931.1"/>
    </source>
</evidence>
<protein>
    <recommendedName>
        <fullName evidence="6">Small subunit processome component 20 homolog</fullName>
    </recommendedName>
</protein>
<evidence type="ECO:0000259" key="1">
    <source>
        <dbReference type="Pfam" id="PF07539"/>
    </source>
</evidence>
<dbReference type="InterPro" id="IPR057525">
    <property type="entry name" value="UTP20_C"/>
</dbReference>
<proteinExistence type="predicted"/>
<comment type="caution">
    <text evidence="4">The sequence shown here is derived from an EMBL/GenBank/DDBJ whole genome shotgun (WGS) entry which is preliminary data.</text>
</comment>
<dbReference type="EMBL" id="JAMYWD010000006">
    <property type="protein sequence ID" value="KAJ4967931.1"/>
    <property type="molecule type" value="Genomic_DNA"/>
</dbReference>
<dbReference type="InterPro" id="IPR011989">
    <property type="entry name" value="ARM-like"/>
</dbReference>
<sequence>MGAYVDAAGDPYHCDSVRTHTVDGLPRRLRSGDKSLPLEFIFQGRSYSSMATPSDAWVVKSLNKSAGSRRFVFKNFSQRLEEIDINVFRSIDPVKSQPAEGSSFLRDCLVEWRELNTAEDFISFYDEMMPWVQTLPQVLLHKETIISKLLSRLHIKARLSLEPILRLIAAFSRDLLEDFFPFLPRITDALVTLLKTGAEKEPDILEQIFTSWSCLMMYLQKYLVQNVVHFLKVTANIRYYPKVYVQEFMAEAISFLLRNAPEEQLKKGIKKIIREVIKKPTDVRKFGVSALLCYIMRGTSSRLHSRAEKVVMFLFHNSTFSIGDNFAEGSDTILEVLKTAFERLAEDLPPKELNLILGCLLDKLSCCVSEESSKHLSHLLYLLISTVKSGHGGKFLDYQRMLELVESLVKTYVVPSDNVKIEVSSSEIVDRVLLLMLCLLDVLHNCNDEAAISSVSLQWAPVFELQNPSLLGFIGELLRKDPSIAYPFGSCILRTLSDMIEAFPVEIVYLMLRFVERFQEKMQSSKCIGATFDNESLKVRTYLQKNICDWINKINNLVHGDASSMEFLEYDMAALWGTLSCYPDFVGIRENPSLIMGLVDALDRLLSIELDSIAGFPKRTWQSLVGAALASYHKLHLGIKSGLDETGKFLLFAKRYRSCSQVLFAVADFLDSMYGPAYEADSGHKIFHPELMAERAIDAMNVLAENLCNSDKDVRISTLRILCHYEPLDSQFALNDQPAQKKLKIDGSQSGCEVTQYSNVLQLLHSIEATPLSISTSRKVIVLLSRIQMGLSADKISEVYVPLLLNGIIGIFHNRFSHQWEPAMECLALIINRYTKLVWDRFICYLGQCQLGFLSSHNQYERVVIESSSKSKDLVDCFNSFVMPDSDSTPCPTVLSLLLKSLQKVPTIAESRSRQLIPLFFKFLGYNNDHLDSVGLFISHSCKGKEWKEALKEWLNVLKLMRNPKSLYRSDVLNDVLINRLLDENDVDIQIKVLDCLLNRKDGFLLPYDHHLRNLITSKNLREELATWSLSKESHSIQEQHRVDLIPLVIRLLIPKVRKLKTLASRKNASIQHRRAVLCFLAQLDVDELPPLFTLLIKPLWPIPEGSKDINALFWSCKISMDRLQESNLLECFTADNMAKLSWKKRYGFLHVIDDILKVFDELHLGPFLNLLMGCVVRILGSCTSNLINCNESSLGSNLSSDEVAVYETDGEAPHPVMTCTAMKQFKDLRSLCLKIIAFTLNKYGDHDFGNEFWDIFFTAVKPLIHGFKQEGSSSERPSSLFSCFVAMSKSCTLVSLLYREENLIPTIFSILTVKTASDAIISCVLGFIENLLDLDNDLDDNEDCSVKRVLLPNLEALVVSLRHLFQCHNGTGRRLFKCPGKRELRIFKLLSKYIKDPLTARPFLDILLPFLARKTQKYDEYVEGLEVIRRISPVLGSETTGKILNAISSLLIYARVDVRLSICDLLDCLSVNDPSIASLAELVRELNAMSSSEIDELDYDIRVNAYEKINPKYFETAREEHAMVILSHCVYDMSSEDMILRQCGSRSLLSFVQFAPKILCSGTQNWQQVSETGGTLDSDVCWTRLSIQRIIKKFLLKHMGDAMIKEISIQREWVALLQEMVLNLKEVPALNSLRSLCSEDAEVDFFNNILHLQKHRRARALLRFRNVVRAGDLSETIVNKVFLPLFFHMLFDVQDGKGEHIRNACLETLASITGHMQWESYHEFLMRCFREITLKPDKEKVLLRLICSVLDQFHFSGNFCTQERKNTSCEVPNSEISGMGSSLVLHRCSNTSQPTNIQSCLHKTVLPKVQKLLDDDSGKINVTISLVALKLLKLLPEDTMESQLPSIIHRISNFLKNRLESIRDEARSALAACCKELGLEYFQFIVRVLRATLKRGYESHVLGYTLNFLLSKSLPSPVVGKLDYCFEELLAIAQNDILGDVAEEKEVEKIASKMKETRKRKSFETLKLIAQNITFKTHAMKLLSPVKAHLQKHLTPKMKAKLERMLNHIAAGIESNPSVDQTELFIFVFGLIEDGSQENLLGKDSSAIKPSKHYSNEGGSKINSSGGIIADISQNSHLITVFALGVLQNRLKNMKFDKKDRELLSLLDPFVKLLGNCLSSKYEDILSGALRCLAPLIRLPLPSLDSQADNIKTLLLDIAQKSGNTSNPLIQSCLRLLTVLLRSTTITLSSDQLHMLIQFPLFVDLERDPSFLALSLLKAIVGRKLVVHEIYDLVTQVAELMVTSQVEPIRKKCSQILLLFLLDYHLSKKRLQQHLDFLLANLRYEHSSGREAALEMLHAIIIKFPKNTIDEQANVFFLHLVVSLANDRDGKVRSMVGAVIKLLIGRISQQSLHPILEYSLSWYMSEKQNLWSAAAQVLGLLVEALKKGFQRHINNILPVAKNILKSALDVVRDKRLDYSDDGTIPFWKEAYYSLVMLEKMLLQFPELHLERDLEEIWEAISEFLLHPHMWLRNISNRLVALHFAAASEASRVNIEKSKKQNLLLMKPSRLFGIAVSLCCQLKAQLTDDSANNILTQNLVFTICGVHSSVGQKDCMDLQSFWSSLEQPEQGQFLRALHLLSSKKGRDMFVSLTSTLKQQGDQDSTENLQSLLISPLLKRMGKIALQMEDIQMKIVFNAFRMFSSQISQEGCQHYAFHMLLPLYKVCEGFAGKVITDDVKQLAEEVRENIRRELGNESFMRVYNEIRSRLKAKRDKRKQEEKLMAVINPMRNAKRKLRIAAKHRAHKKRKITTMKIGRWRS</sequence>
<dbReference type="GO" id="GO:0030686">
    <property type="term" value="C:90S preribosome"/>
    <property type="evidence" value="ECO:0007669"/>
    <property type="project" value="TreeGrafter"/>
</dbReference>
<dbReference type="SUPFAM" id="SSF48371">
    <property type="entry name" value="ARM repeat"/>
    <property type="match status" value="3"/>
</dbReference>
<reference evidence="4" key="1">
    <citation type="journal article" date="2023" name="Plant J.">
        <title>The genome of the king protea, Protea cynaroides.</title>
        <authorList>
            <person name="Chang J."/>
            <person name="Duong T.A."/>
            <person name="Schoeman C."/>
            <person name="Ma X."/>
            <person name="Roodt D."/>
            <person name="Barker N."/>
            <person name="Li Z."/>
            <person name="Van de Peer Y."/>
            <person name="Mizrachi E."/>
        </authorList>
    </citation>
    <scope>NUCLEOTIDE SEQUENCE</scope>
    <source>
        <tissue evidence="4">Young leaves</tissue>
    </source>
</reference>
<dbReference type="OrthoDB" id="360653at2759"/>
<dbReference type="PANTHER" id="PTHR17695:SF11">
    <property type="entry name" value="SMALL SUBUNIT PROCESSOME COMPONENT 20 HOMOLOG"/>
    <property type="match status" value="1"/>
</dbReference>
<keyword evidence="5" id="KW-1185">Reference proteome</keyword>
<feature type="domain" description="U3 small nucleolar RNA-associated protein 20 C-terminal" evidence="3">
    <location>
        <begin position="2675"/>
        <end position="2751"/>
    </location>
</feature>
<feature type="domain" description="U3 small nucleolar RNA-associated protein 20 N-terminal" evidence="1">
    <location>
        <begin position="947"/>
        <end position="1559"/>
    </location>
</feature>
<dbReference type="Pfam" id="PF07539">
    <property type="entry name" value="UTP20_N"/>
    <property type="match status" value="1"/>
</dbReference>
<dbReference type="PANTHER" id="PTHR17695">
    <property type="entry name" value="SMALL SUBUNIT PROCESSOME COMPONENT 20 HOMOLOG"/>
    <property type="match status" value="1"/>
</dbReference>
<evidence type="ECO:0008006" key="6">
    <source>
        <dbReference type="Google" id="ProtNLM"/>
    </source>
</evidence>
<evidence type="ECO:0000313" key="5">
    <source>
        <dbReference type="Proteomes" id="UP001141806"/>
    </source>
</evidence>
<organism evidence="4 5">
    <name type="scientific">Protea cynaroides</name>
    <dbReference type="NCBI Taxonomy" id="273540"/>
    <lineage>
        <taxon>Eukaryota</taxon>
        <taxon>Viridiplantae</taxon>
        <taxon>Streptophyta</taxon>
        <taxon>Embryophyta</taxon>
        <taxon>Tracheophyta</taxon>
        <taxon>Spermatophyta</taxon>
        <taxon>Magnoliopsida</taxon>
        <taxon>Proteales</taxon>
        <taxon>Proteaceae</taxon>
        <taxon>Protea</taxon>
    </lineage>
</organism>